<dbReference type="EMBL" id="JAVRHX010000001">
    <property type="protein sequence ID" value="MDT0593746.1"/>
    <property type="molecule type" value="Genomic_DNA"/>
</dbReference>
<dbReference type="Proteomes" id="UP001253545">
    <property type="component" value="Unassembled WGS sequence"/>
</dbReference>
<gene>
    <name evidence="2" type="ORF">RM552_02665</name>
</gene>
<proteinExistence type="predicted"/>
<evidence type="ECO:0000313" key="2">
    <source>
        <dbReference type="EMBL" id="MDT0593746.1"/>
    </source>
</evidence>
<sequence>MRSLFKLLAICTMFGTLVLGVGVSAAPKYSLEPIRFAQLNDVRLAFKDSAHGDVVVIFDAGFGTDQETWQLVINALPASIRTITYSRAGIGKSSAVSKPRAILNHLEDLRALKAYLDINQPFIYVTHSYSGLIASEYAEAFPKELKGMVMVEPATLSQRHQFKAIDAQFIKREDIMLLQYMPEHLVADYKLLIEQMDNACKHTRALPKNIPVHVITAGQVSNEPFAFNETEQGKALWIKQHSELISNQERQVHHIVDSPDHNLHKTHPELVANSILALVNSRRDK</sequence>
<accession>A0ABU2ZM94</accession>
<dbReference type="InterPro" id="IPR050266">
    <property type="entry name" value="AB_hydrolase_sf"/>
</dbReference>
<name>A0ABU2ZM94_9ALTE</name>
<dbReference type="PANTHER" id="PTHR43798:SF33">
    <property type="entry name" value="HYDROLASE, PUTATIVE (AFU_ORTHOLOGUE AFUA_2G14860)-RELATED"/>
    <property type="match status" value="1"/>
</dbReference>
<dbReference type="InterPro" id="IPR000073">
    <property type="entry name" value="AB_hydrolase_1"/>
</dbReference>
<reference evidence="2 3" key="1">
    <citation type="submission" date="2023-09" db="EMBL/GenBank/DDBJ databases">
        <authorList>
            <person name="Rey-Velasco X."/>
        </authorList>
    </citation>
    <scope>NUCLEOTIDE SEQUENCE [LARGE SCALE GENOMIC DNA]</scope>
    <source>
        <strain evidence="2 3">P117</strain>
    </source>
</reference>
<keyword evidence="3" id="KW-1185">Reference proteome</keyword>
<dbReference type="InterPro" id="IPR029058">
    <property type="entry name" value="AB_hydrolase_fold"/>
</dbReference>
<comment type="caution">
    <text evidence="2">The sequence shown here is derived from an EMBL/GenBank/DDBJ whole genome shotgun (WGS) entry which is preliminary data.</text>
</comment>
<dbReference type="Gene3D" id="3.40.50.1820">
    <property type="entry name" value="alpha/beta hydrolase"/>
    <property type="match status" value="1"/>
</dbReference>
<evidence type="ECO:0000313" key="3">
    <source>
        <dbReference type="Proteomes" id="UP001253545"/>
    </source>
</evidence>
<feature type="domain" description="AB hydrolase-1" evidence="1">
    <location>
        <begin position="55"/>
        <end position="213"/>
    </location>
</feature>
<dbReference type="PANTHER" id="PTHR43798">
    <property type="entry name" value="MONOACYLGLYCEROL LIPASE"/>
    <property type="match status" value="1"/>
</dbReference>
<protein>
    <submittedName>
        <fullName evidence="2">Alpha/beta hydrolase</fullName>
    </submittedName>
</protein>
<dbReference type="RefSeq" id="WP_311367247.1">
    <property type="nucleotide sequence ID" value="NZ_JAVRHX010000001.1"/>
</dbReference>
<dbReference type="SUPFAM" id="SSF53474">
    <property type="entry name" value="alpha/beta-Hydrolases"/>
    <property type="match status" value="1"/>
</dbReference>
<dbReference type="Pfam" id="PF00561">
    <property type="entry name" value="Abhydrolase_1"/>
    <property type="match status" value="1"/>
</dbReference>
<keyword evidence="2" id="KW-0378">Hydrolase</keyword>
<evidence type="ECO:0000259" key="1">
    <source>
        <dbReference type="Pfam" id="PF00561"/>
    </source>
</evidence>
<dbReference type="GO" id="GO:0016787">
    <property type="term" value="F:hydrolase activity"/>
    <property type="evidence" value="ECO:0007669"/>
    <property type="project" value="UniProtKB-KW"/>
</dbReference>
<organism evidence="2 3">
    <name type="scientific">Glaciecola petra</name>
    <dbReference type="NCBI Taxonomy" id="3075602"/>
    <lineage>
        <taxon>Bacteria</taxon>
        <taxon>Pseudomonadati</taxon>
        <taxon>Pseudomonadota</taxon>
        <taxon>Gammaproteobacteria</taxon>
        <taxon>Alteromonadales</taxon>
        <taxon>Alteromonadaceae</taxon>
        <taxon>Glaciecola</taxon>
    </lineage>
</organism>